<dbReference type="PRINTS" id="PR00411">
    <property type="entry name" value="PNDRDTASEI"/>
</dbReference>
<feature type="binding site" evidence="12">
    <location>
        <position position="205"/>
    </location>
    <ligand>
        <name>NAD(+)</name>
        <dbReference type="ChEBI" id="CHEBI:57540"/>
    </ligand>
</feature>
<evidence type="ECO:0000313" key="18">
    <source>
        <dbReference type="Proteomes" id="UP000324974"/>
    </source>
</evidence>
<evidence type="ECO:0000256" key="11">
    <source>
        <dbReference type="PIRSR" id="PIRSR000350-2"/>
    </source>
</evidence>
<dbReference type="Gene3D" id="3.50.50.60">
    <property type="entry name" value="FAD/NAD(P)-binding domain"/>
    <property type="match status" value="2"/>
</dbReference>
<keyword evidence="7 12" id="KW-0520">NAD</keyword>
<name>A0A5C1AJT2_9BACT</name>
<comment type="similarity">
    <text evidence="1 14">Belongs to the class-I pyridine nucleotide-disulfide oxidoreductase family.</text>
</comment>
<dbReference type="AlphaFoldDB" id="A0A5C1AJT2"/>
<dbReference type="InterPro" id="IPR050151">
    <property type="entry name" value="Class-I_Pyr_Nuc-Dis_Oxidored"/>
</dbReference>
<feature type="disulfide bond" description="Redox-active" evidence="13">
    <location>
        <begin position="45"/>
        <end position="50"/>
    </location>
</feature>
<dbReference type="NCBIfam" id="TIGR01350">
    <property type="entry name" value="lipoamide_DH"/>
    <property type="match status" value="1"/>
</dbReference>
<evidence type="ECO:0000256" key="3">
    <source>
        <dbReference type="ARBA" id="ARBA00016961"/>
    </source>
</evidence>
<accession>A0A5C1AJT2</accession>
<evidence type="ECO:0000256" key="14">
    <source>
        <dbReference type="RuleBase" id="RU003692"/>
    </source>
</evidence>
<dbReference type="GO" id="GO:0050660">
    <property type="term" value="F:flavin adenine dinucleotide binding"/>
    <property type="evidence" value="ECO:0007669"/>
    <property type="project" value="InterPro"/>
</dbReference>
<feature type="binding site" evidence="12">
    <location>
        <position position="313"/>
    </location>
    <ligand>
        <name>FAD</name>
        <dbReference type="ChEBI" id="CHEBI:57692"/>
    </ligand>
</feature>
<feature type="binding site" evidence="12">
    <location>
        <position position="54"/>
    </location>
    <ligand>
        <name>FAD</name>
        <dbReference type="ChEBI" id="CHEBI:57692"/>
    </ligand>
</feature>
<evidence type="ECO:0000256" key="5">
    <source>
        <dbReference type="ARBA" id="ARBA00022827"/>
    </source>
</evidence>
<comment type="cofactor">
    <cofactor evidence="12 14">
        <name>FAD</name>
        <dbReference type="ChEBI" id="CHEBI:57692"/>
    </cofactor>
    <text evidence="12 14">Binds 1 FAD per subunit.</text>
</comment>
<keyword evidence="18" id="KW-1185">Reference proteome</keyword>
<dbReference type="KEGG" id="lrs:PX52LOC_05462"/>
<dbReference type="InterPro" id="IPR001100">
    <property type="entry name" value="Pyr_nuc-diS_OxRdtase"/>
</dbReference>
<feature type="domain" description="FAD/NAD(P)-binding" evidence="16">
    <location>
        <begin position="8"/>
        <end position="328"/>
    </location>
</feature>
<dbReference type="GO" id="GO:0004148">
    <property type="term" value="F:dihydrolipoyl dehydrogenase (NADH) activity"/>
    <property type="evidence" value="ECO:0007669"/>
    <property type="project" value="UniProtKB-EC"/>
</dbReference>
<reference evidence="18" key="1">
    <citation type="submission" date="2019-08" db="EMBL/GenBank/DDBJ databases">
        <title>Limnoglobus roseus gen. nov., sp. nov., a novel freshwater planctomycete with a giant genome from the family Gemmataceae.</title>
        <authorList>
            <person name="Kulichevskaya I.S."/>
            <person name="Naumoff D.G."/>
            <person name="Miroshnikov K."/>
            <person name="Ivanova A."/>
            <person name="Philippov D.A."/>
            <person name="Hakobyan A."/>
            <person name="Rijpstra I.C."/>
            <person name="Sinninghe Damste J.S."/>
            <person name="Liesack W."/>
            <person name="Dedysh S.N."/>
        </authorList>
    </citation>
    <scope>NUCLEOTIDE SEQUENCE [LARGE SCALE GENOMIC DNA]</scope>
    <source>
        <strain evidence="18">PX52</strain>
    </source>
</reference>
<dbReference type="EMBL" id="CP042425">
    <property type="protein sequence ID" value="QEL18437.1"/>
    <property type="molecule type" value="Genomic_DNA"/>
</dbReference>
<dbReference type="Gene3D" id="3.30.390.30">
    <property type="match status" value="1"/>
</dbReference>
<dbReference type="PROSITE" id="PS00076">
    <property type="entry name" value="PYRIDINE_REDOX_1"/>
    <property type="match status" value="1"/>
</dbReference>
<dbReference type="FunFam" id="3.30.390.30:FF:000001">
    <property type="entry name" value="Dihydrolipoyl dehydrogenase"/>
    <property type="match status" value="1"/>
</dbReference>
<dbReference type="InterPro" id="IPR006258">
    <property type="entry name" value="Lipoamide_DH"/>
</dbReference>
<evidence type="ECO:0000256" key="10">
    <source>
        <dbReference type="ARBA" id="ARBA00049187"/>
    </source>
</evidence>
<dbReference type="Proteomes" id="UP000324974">
    <property type="component" value="Chromosome"/>
</dbReference>
<dbReference type="PIRSF" id="PIRSF000350">
    <property type="entry name" value="Mercury_reductase_MerA"/>
    <property type="match status" value="1"/>
</dbReference>
<organism evidence="17 18">
    <name type="scientific">Limnoglobus roseus</name>
    <dbReference type="NCBI Taxonomy" id="2598579"/>
    <lineage>
        <taxon>Bacteria</taxon>
        <taxon>Pseudomonadati</taxon>
        <taxon>Planctomycetota</taxon>
        <taxon>Planctomycetia</taxon>
        <taxon>Gemmatales</taxon>
        <taxon>Gemmataceae</taxon>
        <taxon>Limnoglobus</taxon>
    </lineage>
</organism>
<protein>
    <recommendedName>
        <fullName evidence="3 14">Dihydrolipoyl dehydrogenase</fullName>
        <ecNumber evidence="2 14">1.8.1.4</ecNumber>
    </recommendedName>
</protein>
<dbReference type="GO" id="GO:0006103">
    <property type="term" value="P:2-oxoglutarate metabolic process"/>
    <property type="evidence" value="ECO:0007669"/>
    <property type="project" value="TreeGrafter"/>
</dbReference>
<evidence type="ECO:0000256" key="4">
    <source>
        <dbReference type="ARBA" id="ARBA00022630"/>
    </source>
</evidence>
<keyword evidence="4 14" id="KW-0285">Flavoprotein</keyword>
<dbReference type="EC" id="1.8.1.4" evidence="2 14"/>
<evidence type="ECO:0000256" key="12">
    <source>
        <dbReference type="PIRSR" id="PIRSR000350-3"/>
    </source>
</evidence>
<evidence type="ECO:0000256" key="8">
    <source>
        <dbReference type="ARBA" id="ARBA00023157"/>
    </source>
</evidence>
<gene>
    <name evidence="17" type="primary">lpdA_1</name>
    <name evidence="17" type="ORF">PX52LOC_05462</name>
</gene>
<comment type="catalytic activity">
    <reaction evidence="10 14">
        <text>N(6)-[(R)-dihydrolipoyl]-L-lysyl-[protein] + NAD(+) = N(6)-[(R)-lipoyl]-L-lysyl-[protein] + NADH + H(+)</text>
        <dbReference type="Rhea" id="RHEA:15045"/>
        <dbReference type="Rhea" id="RHEA-COMP:10474"/>
        <dbReference type="Rhea" id="RHEA-COMP:10475"/>
        <dbReference type="ChEBI" id="CHEBI:15378"/>
        <dbReference type="ChEBI" id="CHEBI:57540"/>
        <dbReference type="ChEBI" id="CHEBI:57945"/>
        <dbReference type="ChEBI" id="CHEBI:83099"/>
        <dbReference type="ChEBI" id="CHEBI:83100"/>
        <dbReference type="EC" id="1.8.1.4"/>
    </reaction>
</comment>
<dbReference type="InterPro" id="IPR012999">
    <property type="entry name" value="Pyr_OxRdtase_I_AS"/>
</dbReference>
<dbReference type="Pfam" id="PF07992">
    <property type="entry name" value="Pyr_redox_2"/>
    <property type="match status" value="1"/>
</dbReference>
<feature type="active site" description="Proton acceptor" evidence="11">
    <location>
        <position position="445"/>
    </location>
</feature>
<evidence type="ECO:0000256" key="7">
    <source>
        <dbReference type="ARBA" id="ARBA00023027"/>
    </source>
</evidence>
<dbReference type="PANTHER" id="PTHR22912">
    <property type="entry name" value="DISULFIDE OXIDOREDUCTASE"/>
    <property type="match status" value="1"/>
</dbReference>
<evidence type="ECO:0000259" key="15">
    <source>
        <dbReference type="Pfam" id="PF02852"/>
    </source>
</evidence>
<evidence type="ECO:0000256" key="2">
    <source>
        <dbReference type="ARBA" id="ARBA00012608"/>
    </source>
</evidence>
<feature type="binding site" evidence="12">
    <location>
        <position position="272"/>
    </location>
    <ligand>
        <name>NAD(+)</name>
        <dbReference type="ChEBI" id="CHEBI:57540"/>
    </ligand>
</feature>
<dbReference type="PANTHER" id="PTHR22912:SF160">
    <property type="entry name" value="DIHYDROLIPOYL DEHYDROGENASE"/>
    <property type="match status" value="1"/>
</dbReference>
<dbReference type="Pfam" id="PF02852">
    <property type="entry name" value="Pyr_redox_dim"/>
    <property type="match status" value="1"/>
</dbReference>
<evidence type="ECO:0000256" key="6">
    <source>
        <dbReference type="ARBA" id="ARBA00023002"/>
    </source>
</evidence>
<keyword evidence="9 14" id="KW-0676">Redox-active center</keyword>
<keyword evidence="12" id="KW-0547">Nucleotide-binding</keyword>
<dbReference type="InterPro" id="IPR004099">
    <property type="entry name" value="Pyr_nucl-diS_OxRdtase_dimer"/>
</dbReference>
<sequence>MSDVLETQVLVIGGGPGGYPAALHAADHGLKVVLVDEDPKLGGVCLNRGCIPSKALLHVAKVIREAHEVAEIGVSYGEPKLDLDKLRNFVQQKVVGKLTGGIAQLCKGRSVETVNGHAEFVDANTVKVTGANPKTVRFQHCIIASGSLPAMPKTFAIGDDRVMDSTGALLLPDVPKTLLVVGGGYIGLEIGTVYAALGTKVTVVEFLDSILSMADRDLVKPLETKLRGQFENIYVSTKVTGVEATREGIVAKLEGKDVPPQMTFDRVLVSVGRRPNSQNLALEKAGVKANERGYIPIDKQRRTNVPHIYAIGDVGEEPGLAHKATAEARVAVEAILGEPAEWNPRAIPAVIFTDPEIAWAGITEKEAQEKNVPHDVLKFPWGASGRAVALQITNGLTKMLVDPESKRVLGVGIVGTGAGEMIAESVLAIEMGAVARDVLESIHPHPTLSETIMESAELAYGAATHVAKPRKAAKAGGG</sequence>
<comment type="miscellaneous">
    <text evidence="14">The active site is a redox-active disulfide bond.</text>
</comment>
<evidence type="ECO:0000256" key="13">
    <source>
        <dbReference type="PIRSR" id="PIRSR000350-4"/>
    </source>
</evidence>
<keyword evidence="6 14" id="KW-0560">Oxidoreductase</keyword>
<dbReference type="SUPFAM" id="SSF51905">
    <property type="entry name" value="FAD/NAD(P)-binding domain"/>
    <property type="match status" value="1"/>
</dbReference>
<dbReference type="RefSeq" id="WP_149112949.1">
    <property type="nucleotide sequence ID" value="NZ_CP042425.1"/>
</dbReference>
<keyword evidence="5 12" id="KW-0274">FAD</keyword>
<dbReference type="InterPro" id="IPR023753">
    <property type="entry name" value="FAD/NAD-binding_dom"/>
</dbReference>
<dbReference type="PRINTS" id="PR00368">
    <property type="entry name" value="FADPNR"/>
</dbReference>
<keyword evidence="8" id="KW-1015">Disulfide bond</keyword>
<proteinExistence type="inferred from homology"/>
<evidence type="ECO:0000256" key="9">
    <source>
        <dbReference type="ARBA" id="ARBA00023284"/>
    </source>
</evidence>
<dbReference type="InterPro" id="IPR016156">
    <property type="entry name" value="FAD/NAD-linked_Rdtase_dimer_sf"/>
</dbReference>
<dbReference type="SUPFAM" id="SSF55424">
    <property type="entry name" value="FAD/NAD-linked reductases, dimerisation (C-terminal) domain"/>
    <property type="match status" value="1"/>
</dbReference>
<feature type="domain" description="Pyridine nucleotide-disulphide oxidoreductase dimerisation" evidence="15">
    <location>
        <begin position="347"/>
        <end position="455"/>
    </location>
</feature>
<evidence type="ECO:0000259" key="16">
    <source>
        <dbReference type="Pfam" id="PF07992"/>
    </source>
</evidence>
<dbReference type="OrthoDB" id="230580at2"/>
<evidence type="ECO:0000313" key="17">
    <source>
        <dbReference type="EMBL" id="QEL18437.1"/>
    </source>
</evidence>
<dbReference type="InterPro" id="IPR036188">
    <property type="entry name" value="FAD/NAD-bd_sf"/>
</dbReference>
<evidence type="ECO:0000256" key="1">
    <source>
        <dbReference type="ARBA" id="ARBA00007532"/>
    </source>
</evidence>
<feature type="binding site" evidence="12">
    <location>
        <begin position="182"/>
        <end position="189"/>
    </location>
    <ligand>
        <name>NAD(+)</name>
        <dbReference type="ChEBI" id="CHEBI:57540"/>
    </ligand>
</feature>